<dbReference type="EMBL" id="CP079194">
    <property type="protein sequence ID" value="QXT38246.1"/>
    <property type="molecule type" value="Genomic_DNA"/>
</dbReference>
<evidence type="ECO:0000256" key="7">
    <source>
        <dbReference type="ARBA" id="ARBA00023136"/>
    </source>
</evidence>
<feature type="transmembrane region" description="Helical" evidence="9">
    <location>
        <begin position="12"/>
        <end position="32"/>
    </location>
</feature>
<comment type="subunit">
    <text evidence="9">The complex comprises the extracytoplasmic solute receptor protein and the two transmembrane proteins.</text>
</comment>
<evidence type="ECO:0000256" key="2">
    <source>
        <dbReference type="ARBA" id="ARBA00022448"/>
    </source>
</evidence>
<dbReference type="Pfam" id="PF04290">
    <property type="entry name" value="DctQ"/>
    <property type="match status" value="1"/>
</dbReference>
<feature type="transmembrane region" description="Helical" evidence="9">
    <location>
        <begin position="52"/>
        <end position="69"/>
    </location>
</feature>
<accession>A0A8F6TSN9</accession>
<dbReference type="PANTHER" id="PTHR35011">
    <property type="entry name" value="2,3-DIKETO-L-GULONATE TRAP TRANSPORTER SMALL PERMEASE PROTEIN YIAM"/>
    <property type="match status" value="1"/>
</dbReference>
<evidence type="ECO:0000259" key="10">
    <source>
        <dbReference type="Pfam" id="PF04290"/>
    </source>
</evidence>
<dbReference type="RefSeq" id="WP_219000443.1">
    <property type="nucleotide sequence ID" value="NZ_CP079194.1"/>
</dbReference>
<dbReference type="InterPro" id="IPR007387">
    <property type="entry name" value="TRAP_DctQ"/>
</dbReference>
<organism evidence="11 12">
    <name type="scientific">Gymnodinialimonas ceratoperidinii</name>
    <dbReference type="NCBI Taxonomy" id="2856823"/>
    <lineage>
        <taxon>Bacteria</taxon>
        <taxon>Pseudomonadati</taxon>
        <taxon>Pseudomonadota</taxon>
        <taxon>Alphaproteobacteria</taxon>
        <taxon>Rhodobacterales</taxon>
        <taxon>Paracoccaceae</taxon>
        <taxon>Gymnodinialimonas</taxon>
    </lineage>
</organism>
<keyword evidence="4 9" id="KW-0997">Cell inner membrane</keyword>
<evidence type="ECO:0000256" key="4">
    <source>
        <dbReference type="ARBA" id="ARBA00022519"/>
    </source>
</evidence>
<evidence type="ECO:0000256" key="9">
    <source>
        <dbReference type="RuleBase" id="RU369079"/>
    </source>
</evidence>
<keyword evidence="5 9" id="KW-0812">Transmembrane</keyword>
<feature type="transmembrane region" description="Helical" evidence="9">
    <location>
        <begin position="90"/>
        <end position="112"/>
    </location>
</feature>
<evidence type="ECO:0000256" key="8">
    <source>
        <dbReference type="ARBA" id="ARBA00038436"/>
    </source>
</evidence>
<dbReference type="Proteomes" id="UP000825009">
    <property type="component" value="Chromosome"/>
</dbReference>
<keyword evidence="12" id="KW-1185">Reference proteome</keyword>
<comment type="subcellular location">
    <subcellularLocation>
        <location evidence="1 9">Cell inner membrane</location>
        <topology evidence="1 9">Multi-pass membrane protein</topology>
    </subcellularLocation>
</comment>
<comment type="similarity">
    <text evidence="8 9">Belongs to the TRAP transporter small permease family.</text>
</comment>
<feature type="domain" description="Tripartite ATP-independent periplasmic transporters DctQ component" evidence="10">
    <location>
        <begin position="28"/>
        <end position="160"/>
    </location>
</feature>
<sequence length="164" mass="18350">MFLVKLRRLLSAVNLCCAIIGAGLLLMIAVIICFEVTVRSLGFASQLWVIEVSEYALLFITFLGAPYLLEKNMHVVLDLVYDSLSHRPRIVLQIINATIGLALCGILTVIGISVVVEQFQLGVRQVTVMRPLSWWITLAMPVGMALMTLEFLLQMIRSFRGERV</sequence>
<evidence type="ECO:0000256" key="5">
    <source>
        <dbReference type="ARBA" id="ARBA00022692"/>
    </source>
</evidence>
<evidence type="ECO:0000256" key="6">
    <source>
        <dbReference type="ARBA" id="ARBA00022989"/>
    </source>
</evidence>
<keyword evidence="7 9" id="KW-0472">Membrane</keyword>
<dbReference type="InterPro" id="IPR055348">
    <property type="entry name" value="DctQ"/>
</dbReference>
<dbReference type="GO" id="GO:0022857">
    <property type="term" value="F:transmembrane transporter activity"/>
    <property type="evidence" value="ECO:0007669"/>
    <property type="project" value="UniProtKB-UniRule"/>
</dbReference>
<comment type="function">
    <text evidence="9">Part of the tripartite ATP-independent periplasmic (TRAP) transport system.</text>
</comment>
<keyword evidence="3" id="KW-1003">Cell membrane</keyword>
<evidence type="ECO:0000313" key="11">
    <source>
        <dbReference type="EMBL" id="QXT38246.1"/>
    </source>
</evidence>
<name>A0A8F6TSN9_9RHOB</name>
<dbReference type="GO" id="GO:0005886">
    <property type="term" value="C:plasma membrane"/>
    <property type="evidence" value="ECO:0007669"/>
    <property type="project" value="UniProtKB-SubCell"/>
</dbReference>
<dbReference type="AlphaFoldDB" id="A0A8F6TSN9"/>
<keyword evidence="6 9" id="KW-1133">Transmembrane helix</keyword>
<proteinExistence type="inferred from homology"/>
<reference evidence="11 12" key="1">
    <citation type="submission" date="2021-07" db="EMBL/GenBank/DDBJ databases">
        <title>A novel Jannaschia species isolated from marine dinoflagellate Ceratoperidinium margalefii.</title>
        <authorList>
            <person name="Jiang Y."/>
            <person name="Li Z."/>
        </authorList>
    </citation>
    <scope>NUCLEOTIDE SEQUENCE [LARGE SCALE GENOMIC DNA]</scope>
    <source>
        <strain evidence="11 12">J12C1-MA-4</strain>
    </source>
</reference>
<evidence type="ECO:0000313" key="12">
    <source>
        <dbReference type="Proteomes" id="UP000825009"/>
    </source>
</evidence>
<evidence type="ECO:0000256" key="3">
    <source>
        <dbReference type="ARBA" id="ARBA00022475"/>
    </source>
</evidence>
<gene>
    <name evidence="11" type="ORF">KYE46_09800</name>
</gene>
<dbReference type="KEGG" id="gce:KYE46_09800"/>
<evidence type="ECO:0000256" key="1">
    <source>
        <dbReference type="ARBA" id="ARBA00004429"/>
    </source>
</evidence>
<keyword evidence="2 9" id="KW-0813">Transport</keyword>
<protein>
    <recommendedName>
        <fullName evidence="9">TRAP transporter small permease protein</fullName>
    </recommendedName>
</protein>
<feature type="transmembrane region" description="Helical" evidence="9">
    <location>
        <begin position="132"/>
        <end position="153"/>
    </location>
</feature>